<feature type="compositionally biased region" description="Basic and acidic residues" evidence="2">
    <location>
        <begin position="284"/>
        <end position="299"/>
    </location>
</feature>
<evidence type="ECO:0000313" key="4">
    <source>
        <dbReference type="Proteomes" id="UP000703661"/>
    </source>
</evidence>
<dbReference type="EMBL" id="JAAAID010000252">
    <property type="protein sequence ID" value="KAG0019924.1"/>
    <property type="molecule type" value="Genomic_DNA"/>
</dbReference>
<name>A0A9P6N0A7_9FUNG</name>
<keyword evidence="4" id="KW-1185">Reference proteome</keyword>
<evidence type="ECO:0000256" key="1">
    <source>
        <dbReference type="SAM" id="Coils"/>
    </source>
</evidence>
<protein>
    <submittedName>
        <fullName evidence="3">Uncharacterized protein</fullName>
    </submittedName>
</protein>
<feature type="coiled-coil region" evidence="1">
    <location>
        <begin position="379"/>
        <end position="443"/>
    </location>
</feature>
<accession>A0A9P6N0A7</accession>
<proteinExistence type="predicted"/>
<dbReference type="Proteomes" id="UP000703661">
    <property type="component" value="Unassembled WGS sequence"/>
</dbReference>
<dbReference type="OrthoDB" id="2448513at2759"/>
<gene>
    <name evidence="3" type="ORF">BGZ80_005075</name>
</gene>
<feature type="region of interest" description="Disordered" evidence="2">
    <location>
        <begin position="130"/>
        <end position="153"/>
    </location>
</feature>
<evidence type="ECO:0000256" key="2">
    <source>
        <dbReference type="SAM" id="MobiDB-lite"/>
    </source>
</evidence>
<organism evidence="3 4">
    <name type="scientific">Entomortierella chlamydospora</name>
    <dbReference type="NCBI Taxonomy" id="101097"/>
    <lineage>
        <taxon>Eukaryota</taxon>
        <taxon>Fungi</taxon>
        <taxon>Fungi incertae sedis</taxon>
        <taxon>Mucoromycota</taxon>
        <taxon>Mortierellomycotina</taxon>
        <taxon>Mortierellomycetes</taxon>
        <taxon>Mortierellales</taxon>
        <taxon>Mortierellaceae</taxon>
        <taxon>Entomortierella</taxon>
    </lineage>
</organism>
<evidence type="ECO:0000313" key="3">
    <source>
        <dbReference type="EMBL" id="KAG0019924.1"/>
    </source>
</evidence>
<feature type="compositionally biased region" description="Polar residues" evidence="2">
    <location>
        <begin position="187"/>
        <end position="203"/>
    </location>
</feature>
<feature type="compositionally biased region" description="Pro residues" evidence="2">
    <location>
        <begin position="133"/>
        <end position="144"/>
    </location>
</feature>
<dbReference type="AlphaFoldDB" id="A0A9P6N0A7"/>
<comment type="caution">
    <text evidence="3">The sequence shown here is derived from an EMBL/GenBank/DDBJ whole genome shotgun (WGS) entry which is preliminary data.</text>
</comment>
<reference evidence="3" key="1">
    <citation type="journal article" date="2020" name="Fungal Divers.">
        <title>Resolving the Mortierellaceae phylogeny through synthesis of multi-gene phylogenetics and phylogenomics.</title>
        <authorList>
            <person name="Vandepol N."/>
            <person name="Liber J."/>
            <person name="Desiro A."/>
            <person name="Na H."/>
            <person name="Kennedy M."/>
            <person name="Barry K."/>
            <person name="Grigoriev I.V."/>
            <person name="Miller A.N."/>
            <person name="O'Donnell K."/>
            <person name="Stajich J.E."/>
            <person name="Bonito G."/>
        </authorList>
    </citation>
    <scope>NUCLEOTIDE SEQUENCE</scope>
    <source>
        <strain evidence="3">NRRL 2769</strain>
    </source>
</reference>
<keyword evidence="1" id="KW-0175">Coiled coil</keyword>
<sequence>MPLSNSNNKGRPAHVYFSPEQEQYIANLLAIPRNWPLLIPNNAGTSSSDDSLTHQEIKGEIRKRLLKAFNARFDANLTYNQMKAKIWGMINLWRIANKELETSGPSQKDKVLKMCHYFDILSPAISESRKLSPIPPLLPHPSRPSPKVYRIADDDDNEGIDEVMLQGFIQRPKESEPLEKKRRLSEENNAGASPSKEGSTRVSSSERKGTRASPSEEMDARACSSKKKVARASPSDEKGTKASNSGEKGARASSSEGKGTRASPPEEMSARASPSDQKGTRASLPDEKGPRSSPSEEKSAGASSSSGAGASPSMTLQVEMAVQQQQQKDRHHNHHQDWQKRMASEQLKLDEMKVNMLQQALDIDKRMRDLQDQTMVAVLQRAQSEMQRAQAEMQRTLAQATKAQIEVKIVQAEVLKAQAEVQKAQAEARIAEAEEKFRKAQISSKMAGLRSDGLEMVNGYFKI</sequence>
<feature type="region of interest" description="Disordered" evidence="2">
    <location>
        <begin position="167"/>
        <end position="337"/>
    </location>
</feature>
<feature type="compositionally biased region" description="Low complexity" evidence="2">
    <location>
        <begin position="300"/>
        <end position="313"/>
    </location>
</feature>
<feature type="compositionally biased region" description="Polar residues" evidence="2">
    <location>
        <begin position="241"/>
        <end position="257"/>
    </location>
</feature>